<dbReference type="Proteomes" id="UP001410795">
    <property type="component" value="Unassembled WGS sequence"/>
</dbReference>
<gene>
    <name evidence="1" type="ORF">GCM10022202_23740</name>
</gene>
<name>A0ABP7BKM3_9MICO</name>
<protein>
    <recommendedName>
        <fullName evidence="3">AbiEi antitoxin C-terminal domain-containing protein</fullName>
    </recommendedName>
</protein>
<keyword evidence="2" id="KW-1185">Reference proteome</keyword>
<evidence type="ECO:0008006" key="3">
    <source>
        <dbReference type="Google" id="ProtNLM"/>
    </source>
</evidence>
<sequence length="217" mass="23219">MSMDVDALRTVQRAPLRTVRPQDLDGVLTHSRRTIGRLVEAGALVRIAKGVYTAPPDGRDGRAWKPTLEDAALAIGTARFGNRRVVLMGLGAARHWAAIPRAIGVTTIAVPEAGRPPVEVDGGGKVHMIPRDLDRLDAVLERTELGPALVTTPAQTIYDLTMKSAQGGMPAEADAAVRHLLAQVTRTELAEVVEARGRANDALRTTLAEMGSQDERS</sequence>
<accession>A0ABP7BKM3</accession>
<organism evidence="1 2">
    <name type="scientific">Microbacterium marinilacus</name>
    <dbReference type="NCBI Taxonomy" id="415209"/>
    <lineage>
        <taxon>Bacteria</taxon>
        <taxon>Bacillati</taxon>
        <taxon>Actinomycetota</taxon>
        <taxon>Actinomycetes</taxon>
        <taxon>Micrococcales</taxon>
        <taxon>Microbacteriaceae</taxon>
        <taxon>Microbacterium</taxon>
    </lineage>
</organism>
<dbReference type="RefSeq" id="WP_221856248.1">
    <property type="nucleotide sequence ID" value="NZ_BAAAYV010000011.1"/>
</dbReference>
<comment type="caution">
    <text evidence="1">The sequence shown here is derived from an EMBL/GenBank/DDBJ whole genome shotgun (WGS) entry which is preliminary data.</text>
</comment>
<dbReference type="EMBL" id="BAAAYV010000011">
    <property type="protein sequence ID" value="GAA3661647.1"/>
    <property type="molecule type" value="Genomic_DNA"/>
</dbReference>
<reference evidence="2" key="1">
    <citation type="journal article" date="2019" name="Int. J. Syst. Evol. Microbiol.">
        <title>The Global Catalogue of Microorganisms (GCM) 10K type strain sequencing project: providing services to taxonomists for standard genome sequencing and annotation.</title>
        <authorList>
            <consortium name="The Broad Institute Genomics Platform"/>
            <consortium name="The Broad Institute Genome Sequencing Center for Infectious Disease"/>
            <person name="Wu L."/>
            <person name="Ma J."/>
        </authorList>
    </citation>
    <scope>NUCLEOTIDE SEQUENCE [LARGE SCALE GENOMIC DNA]</scope>
    <source>
        <strain evidence="2">JCM 16546</strain>
    </source>
</reference>
<evidence type="ECO:0000313" key="1">
    <source>
        <dbReference type="EMBL" id="GAA3661647.1"/>
    </source>
</evidence>
<evidence type="ECO:0000313" key="2">
    <source>
        <dbReference type="Proteomes" id="UP001410795"/>
    </source>
</evidence>
<proteinExistence type="predicted"/>